<dbReference type="Proteomes" id="UP000033020">
    <property type="component" value="Segment"/>
</dbReference>
<dbReference type="GeneID" id="26795132"/>
<evidence type="ECO:0000313" key="1">
    <source>
        <dbReference type="EMBL" id="AKC02825.1"/>
    </source>
</evidence>
<gene>
    <name evidence="1" type="ORF">GordTnk2_85</name>
</gene>
<accession>A0A0E3T7V4</accession>
<name>A0A0E3T7V4_9CAUD</name>
<evidence type="ECO:0000313" key="2">
    <source>
        <dbReference type="Proteomes" id="UP000033020"/>
    </source>
</evidence>
<organism evidence="1 2">
    <name type="scientific">Gordonia phage GordTnk2</name>
    <dbReference type="NCBI Taxonomy" id="1622192"/>
    <lineage>
        <taxon>Viruses</taxon>
        <taxon>Duplodnaviria</taxon>
        <taxon>Heunggongvirae</taxon>
        <taxon>Uroviricota</taxon>
        <taxon>Caudoviricetes</taxon>
        <taxon>Gordtnkvirus</taxon>
        <taxon>Gordtnkvirus gordtnk2</taxon>
    </lineage>
</organism>
<keyword evidence="2" id="KW-1185">Reference proteome</keyword>
<reference evidence="1 2" key="1">
    <citation type="journal article" date="2015" name="Sci. Rep.">
        <title>Bacteriophages of wastewater foaming-associated filamentous Gordonia reduce host levels in raw activated sludge.</title>
        <authorList>
            <person name="Liu M."/>
            <person name="Gill J.J."/>
            <person name="Young R."/>
            <person name="Summer E.J."/>
        </authorList>
    </citation>
    <scope>NUCLEOTIDE SEQUENCE [LARGE SCALE GENOMIC DNA]</scope>
</reference>
<dbReference type="EMBL" id="KP790008">
    <property type="protein sequence ID" value="AKC02825.1"/>
    <property type="molecule type" value="Genomic_DNA"/>
</dbReference>
<sequence length="206" mass="23695">MASKTSRTSRASKKAQAYAELYPYSETKIYSVTNGVVHNAAPVLPDTRSVCGEIGGKTVWIHAKKFVPDHIKIYTFGSFFHKAVVYKRNYIAGFNTRSNGFEEVRTYYSGETMPRWLNKAINDLWAANHSGTIDRMTHKKMLKEIKDSQLSRHNAFKGHTKWSKARLRNAILFAMNDGSYRDYMEPEQLLDRCNAFADKMPKERVK</sequence>
<protein>
    <submittedName>
        <fullName evidence="1">Uncharacterized protein</fullName>
    </submittedName>
</protein>
<dbReference type="KEGG" id="vg:26795132"/>
<proteinExistence type="predicted"/>
<dbReference type="RefSeq" id="YP_009223993.1">
    <property type="nucleotide sequence ID" value="NC_029074.1"/>
</dbReference>